<dbReference type="Gene3D" id="3.90.180.10">
    <property type="entry name" value="Medium-chain alcohol dehydrogenases, catalytic domain"/>
    <property type="match status" value="1"/>
</dbReference>
<dbReference type="SUPFAM" id="SSF50129">
    <property type="entry name" value="GroES-like"/>
    <property type="match status" value="1"/>
</dbReference>
<sequence length="332" mass="32839">MRALLGGRPGARSWELGERTVPEPGAGELLVRVRAAGLNRADLLALGGGYPVPHAGPDGVFVAGMELAGEVVAAGPGTAGRSLGDRVFCSAPAAFADYAVVDARRALPVPAGLSWTDAAALPVALETVHDALVTQAGFGTAGAVLVLGGTTGVGQVAIRLARALGADPVLATTTSQAKRAAIAAAGADPLVGPDGLADGLLAATDGAGVDVVLDLVGGDQLAAALGGIRIGGTAIQIGRLAGPSATLDLNTLSFRRLRLIGTTFSVRTADERAAVAAALTPVLDLVADGRVRATVDRIVPFGEAPAGLEHLRSGAAVGKVVLDLADPVPGQA</sequence>
<evidence type="ECO:0000313" key="5">
    <source>
        <dbReference type="Proteomes" id="UP001501414"/>
    </source>
</evidence>
<keyword evidence="1" id="KW-0521">NADP</keyword>
<dbReference type="InterPro" id="IPR013149">
    <property type="entry name" value="ADH-like_C"/>
</dbReference>
<organism evidence="4 5">
    <name type="scientific">Pseudonocardia kongjuensis</name>
    <dbReference type="NCBI Taxonomy" id="102227"/>
    <lineage>
        <taxon>Bacteria</taxon>
        <taxon>Bacillati</taxon>
        <taxon>Actinomycetota</taxon>
        <taxon>Actinomycetes</taxon>
        <taxon>Pseudonocardiales</taxon>
        <taxon>Pseudonocardiaceae</taxon>
        <taxon>Pseudonocardia</taxon>
    </lineage>
</organism>
<dbReference type="Pfam" id="PF00107">
    <property type="entry name" value="ADH_zinc_N"/>
    <property type="match status" value="1"/>
</dbReference>
<evidence type="ECO:0000259" key="3">
    <source>
        <dbReference type="SMART" id="SM00829"/>
    </source>
</evidence>
<protein>
    <submittedName>
        <fullName evidence="4">NAD(P)H-quinone oxidoreductase</fullName>
    </submittedName>
</protein>
<keyword evidence="2" id="KW-0560">Oxidoreductase</keyword>
<reference evidence="5" key="1">
    <citation type="journal article" date="2019" name="Int. J. Syst. Evol. Microbiol.">
        <title>The Global Catalogue of Microorganisms (GCM) 10K type strain sequencing project: providing services to taxonomists for standard genome sequencing and annotation.</title>
        <authorList>
            <consortium name="The Broad Institute Genomics Platform"/>
            <consortium name="The Broad Institute Genome Sequencing Center for Infectious Disease"/>
            <person name="Wu L."/>
            <person name="Ma J."/>
        </authorList>
    </citation>
    <scope>NUCLEOTIDE SEQUENCE [LARGE SCALE GENOMIC DNA]</scope>
    <source>
        <strain evidence="5">JCM 11896</strain>
    </source>
</reference>
<comment type="caution">
    <text evidence="4">The sequence shown here is derived from an EMBL/GenBank/DDBJ whole genome shotgun (WGS) entry which is preliminary data.</text>
</comment>
<evidence type="ECO:0000256" key="2">
    <source>
        <dbReference type="ARBA" id="ARBA00023002"/>
    </source>
</evidence>
<proteinExistence type="predicted"/>
<dbReference type="Gene3D" id="3.40.50.720">
    <property type="entry name" value="NAD(P)-binding Rossmann-like Domain"/>
    <property type="match status" value="1"/>
</dbReference>
<accession>A0ABP4ITB4</accession>
<dbReference type="RefSeq" id="WP_344027261.1">
    <property type="nucleotide sequence ID" value="NZ_BAAAJK010000040.1"/>
</dbReference>
<dbReference type="InterPro" id="IPR036291">
    <property type="entry name" value="NAD(P)-bd_dom_sf"/>
</dbReference>
<dbReference type="InterPro" id="IPR013154">
    <property type="entry name" value="ADH-like_N"/>
</dbReference>
<dbReference type="InterPro" id="IPR011032">
    <property type="entry name" value="GroES-like_sf"/>
</dbReference>
<keyword evidence="5" id="KW-1185">Reference proteome</keyword>
<dbReference type="Proteomes" id="UP001501414">
    <property type="component" value="Unassembled WGS sequence"/>
</dbReference>
<evidence type="ECO:0000256" key="1">
    <source>
        <dbReference type="ARBA" id="ARBA00022857"/>
    </source>
</evidence>
<dbReference type="SUPFAM" id="SSF51735">
    <property type="entry name" value="NAD(P)-binding Rossmann-fold domains"/>
    <property type="match status" value="1"/>
</dbReference>
<dbReference type="PANTHER" id="PTHR48106">
    <property type="entry name" value="QUINONE OXIDOREDUCTASE PIG3-RELATED"/>
    <property type="match status" value="1"/>
</dbReference>
<evidence type="ECO:0000313" key="4">
    <source>
        <dbReference type="EMBL" id="GAA1398512.1"/>
    </source>
</evidence>
<name>A0ABP4ITB4_9PSEU</name>
<dbReference type="SMART" id="SM00829">
    <property type="entry name" value="PKS_ER"/>
    <property type="match status" value="1"/>
</dbReference>
<feature type="domain" description="Enoyl reductase (ER)" evidence="3">
    <location>
        <begin position="7"/>
        <end position="322"/>
    </location>
</feature>
<dbReference type="PANTHER" id="PTHR48106:SF8">
    <property type="entry name" value="OS02G0805600 PROTEIN"/>
    <property type="match status" value="1"/>
</dbReference>
<dbReference type="Pfam" id="PF08240">
    <property type="entry name" value="ADH_N"/>
    <property type="match status" value="1"/>
</dbReference>
<dbReference type="EMBL" id="BAAAJK010000040">
    <property type="protein sequence ID" value="GAA1398512.1"/>
    <property type="molecule type" value="Genomic_DNA"/>
</dbReference>
<dbReference type="InterPro" id="IPR020843">
    <property type="entry name" value="ER"/>
</dbReference>
<gene>
    <name evidence="4" type="ORF">GCM10009613_52770</name>
</gene>